<evidence type="ECO:0000313" key="2">
    <source>
        <dbReference type="EMBL" id="CAB4159906.1"/>
    </source>
</evidence>
<accession>A0A6J5NQ60</accession>
<dbReference type="EMBL" id="LR796692">
    <property type="protein sequence ID" value="CAB4159906.1"/>
    <property type="molecule type" value="Genomic_DNA"/>
</dbReference>
<name>A0A6J5NQ60_9CAUD</name>
<dbReference type="SUPFAM" id="SSF46955">
    <property type="entry name" value="Putative DNA-binding domain"/>
    <property type="match status" value="1"/>
</dbReference>
<dbReference type="Gene3D" id="1.10.1660.10">
    <property type="match status" value="1"/>
</dbReference>
<dbReference type="InterPro" id="IPR009061">
    <property type="entry name" value="DNA-bd_dom_put_sf"/>
</dbReference>
<sequence length="48" mass="5550">MEKYLTAKEAADKLRVSERTLIRWEKSGALKPKRIGGVKRYKASELDK</sequence>
<dbReference type="InterPro" id="IPR041657">
    <property type="entry name" value="HTH_17"/>
</dbReference>
<feature type="domain" description="Helix-turn-helix" evidence="1">
    <location>
        <begin position="4"/>
        <end position="47"/>
    </location>
</feature>
<organism evidence="2">
    <name type="scientific">uncultured Caudovirales phage</name>
    <dbReference type="NCBI Taxonomy" id="2100421"/>
    <lineage>
        <taxon>Viruses</taxon>
        <taxon>Duplodnaviria</taxon>
        <taxon>Heunggongvirae</taxon>
        <taxon>Uroviricota</taxon>
        <taxon>Caudoviricetes</taxon>
        <taxon>Peduoviridae</taxon>
        <taxon>Maltschvirus</taxon>
        <taxon>Maltschvirus maltsch</taxon>
    </lineage>
</organism>
<proteinExistence type="predicted"/>
<evidence type="ECO:0000259" key="1">
    <source>
        <dbReference type="Pfam" id="PF12728"/>
    </source>
</evidence>
<reference evidence="2" key="1">
    <citation type="submission" date="2020-04" db="EMBL/GenBank/DDBJ databases">
        <authorList>
            <person name="Chiriac C."/>
            <person name="Salcher M."/>
            <person name="Ghai R."/>
            <person name="Kavagutti S V."/>
        </authorList>
    </citation>
    <scope>NUCLEOTIDE SEQUENCE</scope>
</reference>
<protein>
    <submittedName>
        <fullName evidence="2">Helix-turn-helix domain containing protein</fullName>
    </submittedName>
</protein>
<dbReference type="Pfam" id="PF12728">
    <property type="entry name" value="HTH_17"/>
    <property type="match status" value="1"/>
</dbReference>
<gene>
    <name evidence="2" type="ORF">UFOVP722_12</name>
</gene>